<dbReference type="PANTHER" id="PTHR42919:SF8">
    <property type="entry name" value="N-ALPHA-ACETYLTRANSFERASE 50"/>
    <property type="match status" value="1"/>
</dbReference>
<comment type="catalytic activity">
    <reaction evidence="9">
        <text>N-terminal L-methionyl-L-lysyl-[protein] + acetyl-CoA = N-terminal N(alpha)-acetyl-L-methionyl-L-lysyl-[protein] + CoA + H(+)</text>
        <dbReference type="Rhea" id="RHEA:50580"/>
        <dbReference type="Rhea" id="RHEA-COMP:12734"/>
        <dbReference type="Rhea" id="RHEA-COMP:12735"/>
        <dbReference type="ChEBI" id="CHEBI:15378"/>
        <dbReference type="ChEBI" id="CHEBI:57287"/>
        <dbReference type="ChEBI" id="CHEBI:57288"/>
        <dbReference type="ChEBI" id="CHEBI:133406"/>
        <dbReference type="ChEBI" id="CHEBI:133407"/>
        <dbReference type="EC" id="2.3.1.258"/>
    </reaction>
</comment>
<comment type="catalytic activity">
    <reaction evidence="8">
        <text>N-terminal L-methionyl-L-phenylalanyl-[protein] + acetyl-CoA = N-terminal N(alpha)-acetyl-L-methionyl-L-phenylalanyl-[protein] + CoA + H(+)</text>
        <dbReference type="Rhea" id="RHEA:50528"/>
        <dbReference type="Rhea" id="RHEA-COMP:12715"/>
        <dbReference type="Rhea" id="RHEA-COMP:12716"/>
        <dbReference type="ChEBI" id="CHEBI:15378"/>
        <dbReference type="ChEBI" id="CHEBI:57287"/>
        <dbReference type="ChEBI" id="CHEBI:57288"/>
        <dbReference type="ChEBI" id="CHEBI:133382"/>
        <dbReference type="ChEBI" id="CHEBI:133383"/>
        <dbReference type="EC" id="2.3.1.258"/>
    </reaction>
</comment>
<evidence type="ECO:0000256" key="3">
    <source>
        <dbReference type="ARBA" id="ARBA00022679"/>
    </source>
</evidence>
<proteinExistence type="predicted"/>
<comment type="catalytic activity">
    <reaction evidence="10">
        <text>N-terminal L-methionyl-L-valyl-[protein] + acetyl-CoA = N-terminal N(alpha)-acetyl-L-methionyl-L-valyl-[protein] + CoA + H(+)</text>
        <dbReference type="Rhea" id="RHEA:50572"/>
        <dbReference type="Rhea" id="RHEA-COMP:12730"/>
        <dbReference type="Rhea" id="RHEA-COMP:12731"/>
        <dbReference type="ChEBI" id="CHEBI:15378"/>
        <dbReference type="ChEBI" id="CHEBI:57287"/>
        <dbReference type="ChEBI" id="CHEBI:57288"/>
        <dbReference type="ChEBI" id="CHEBI:133402"/>
        <dbReference type="ChEBI" id="CHEBI:133403"/>
        <dbReference type="EC" id="2.3.1.258"/>
    </reaction>
</comment>
<keyword evidence="3 15" id="KW-0808">Transferase</keyword>
<protein>
    <recommendedName>
        <fullName evidence="5">N-terminal methionine N(alpha)-acetyltransferase NatE</fullName>
        <ecNumber evidence="5">2.3.1.258</ecNumber>
    </recommendedName>
</protein>
<keyword evidence="16" id="KW-1185">Reference proteome</keyword>
<dbReference type="CDD" id="cd04301">
    <property type="entry name" value="NAT_SF"/>
    <property type="match status" value="1"/>
</dbReference>
<comment type="catalytic activity">
    <reaction evidence="13">
        <text>N-terminal L-methionyl-L-threonyl-[protein] + acetyl-CoA = N-terminal N(alpha)-acetyl-L-methionyl-L-threonyl-[protein] + CoA + H(+)</text>
        <dbReference type="Rhea" id="RHEA:50576"/>
        <dbReference type="Rhea" id="RHEA-COMP:12732"/>
        <dbReference type="Rhea" id="RHEA-COMP:12733"/>
        <dbReference type="ChEBI" id="CHEBI:15378"/>
        <dbReference type="ChEBI" id="CHEBI:57287"/>
        <dbReference type="ChEBI" id="CHEBI:57288"/>
        <dbReference type="ChEBI" id="CHEBI:133404"/>
        <dbReference type="ChEBI" id="CHEBI:133405"/>
        <dbReference type="EC" id="2.3.1.258"/>
    </reaction>
</comment>
<gene>
    <name evidence="15" type="ORF">SYNPS1DRAFT_1661</name>
</gene>
<dbReference type="SUPFAM" id="SSF55729">
    <property type="entry name" value="Acyl-CoA N-acyltransferases (Nat)"/>
    <property type="match status" value="1"/>
</dbReference>
<accession>A0A4V1J183</accession>
<evidence type="ECO:0000256" key="1">
    <source>
        <dbReference type="ARBA" id="ARBA00004496"/>
    </source>
</evidence>
<evidence type="ECO:0000256" key="7">
    <source>
        <dbReference type="ARBA" id="ARBA00048335"/>
    </source>
</evidence>
<dbReference type="AlphaFoldDB" id="A0A4V1J183"/>
<evidence type="ECO:0000256" key="9">
    <source>
        <dbReference type="ARBA" id="ARBA00048618"/>
    </source>
</evidence>
<evidence type="ECO:0000313" key="15">
    <source>
        <dbReference type="EMBL" id="RKP24159.1"/>
    </source>
</evidence>
<dbReference type="Gene3D" id="3.40.630.30">
    <property type="match status" value="1"/>
</dbReference>
<dbReference type="GO" id="GO:0120518">
    <property type="term" value="F:protein N-terminal-methionine acetyltransferase activity"/>
    <property type="evidence" value="ECO:0007669"/>
    <property type="project" value="UniProtKB-EC"/>
</dbReference>
<dbReference type="Pfam" id="PF00583">
    <property type="entry name" value="Acetyltransf_1"/>
    <property type="match status" value="1"/>
</dbReference>
<keyword evidence="2" id="KW-0963">Cytoplasm</keyword>
<dbReference type="GO" id="GO:0007064">
    <property type="term" value="P:mitotic sister chromatid cohesion"/>
    <property type="evidence" value="ECO:0007669"/>
    <property type="project" value="TreeGrafter"/>
</dbReference>
<evidence type="ECO:0000259" key="14">
    <source>
        <dbReference type="PROSITE" id="PS51186"/>
    </source>
</evidence>
<dbReference type="EMBL" id="KZ990411">
    <property type="protein sequence ID" value="RKP24159.1"/>
    <property type="molecule type" value="Genomic_DNA"/>
</dbReference>
<feature type="non-terminal residue" evidence="15">
    <location>
        <position position="1"/>
    </location>
</feature>
<evidence type="ECO:0000256" key="10">
    <source>
        <dbReference type="ARBA" id="ARBA00048799"/>
    </source>
</evidence>
<feature type="non-terminal residue" evidence="15">
    <location>
        <position position="173"/>
    </location>
</feature>
<dbReference type="FunFam" id="3.40.630.30:FF:000078">
    <property type="entry name" value="N-alpha-acetyltransferase 50"/>
    <property type="match status" value="1"/>
</dbReference>
<comment type="catalytic activity">
    <reaction evidence="11">
        <text>N-terminal L-methionyl-L-alanyl-[protein] + acetyl-CoA = N-terminal N(alpha)-acetyl-L-methionyl-L-alanyl-[protein] + CoA + H(+)</text>
        <dbReference type="Rhea" id="RHEA:50564"/>
        <dbReference type="Rhea" id="RHEA-COMP:12726"/>
        <dbReference type="Rhea" id="RHEA-COMP:12727"/>
        <dbReference type="ChEBI" id="CHEBI:15378"/>
        <dbReference type="ChEBI" id="CHEBI:57287"/>
        <dbReference type="ChEBI" id="CHEBI:57288"/>
        <dbReference type="ChEBI" id="CHEBI:133398"/>
        <dbReference type="ChEBI" id="CHEBI:133399"/>
        <dbReference type="EC" id="2.3.1.258"/>
    </reaction>
</comment>
<evidence type="ECO:0000313" key="16">
    <source>
        <dbReference type="Proteomes" id="UP000278143"/>
    </source>
</evidence>
<reference evidence="16" key="1">
    <citation type="journal article" date="2018" name="Nat. Microbiol.">
        <title>Leveraging single-cell genomics to expand the fungal tree of life.</title>
        <authorList>
            <person name="Ahrendt S.R."/>
            <person name="Quandt C.A."/>
            <person name="Ciobanu D."/>
            <person name="Clum A."/>
            <person name="Salamov A."/>
            <person name="Andreopoulos B."/>
            <person name="Cheng J.F."/>
            <person name="Woyke T."/>
            <person name="Pelin A."/>
            <person name="Henrissat B."/>
            <person name="Reynolds N.K."/>
            <person name="Benny G.L."/>
            <person name="Smith M.E."/>
            <person name="James T.Y."/>
            <person name="Grigoriev I.V."/>
        </authorList>
    </citation>
    <scope>NUCLEOTIDE SEQUENCE [LARGE SCALE GENOMIC DNA]</scope>
    <source>
        <strain evidence="16">Benny S71-1</strain>
    </source>
</reference>
<feature type="domain" description="N-acetyltransferase" evidence="14">
    <location>
        <begin position="15"/>
        <end position="173"/>
    </location>
</feature>
<sequence>PAAAAAAATRRADRLALVDITGNNVGQLRCLNRALFPVQYPDSFYEAAPDNDCRPYLMVHWLHRAYPTGFFNDVCVAAVCCRKEDHPTKTKTSRVYLMTLGVLAPYRKLGMGGKMLDYALEQCKADPSVAEIYLHVQEGNDDALNFYKKRGFTVTETVAGYYTQIEPSTAYVL</sequence>
<comment type="subcellular location">
    <subcellularLocation>
        <location evidence="1">Cytoplasm</location>
    </subcellularLocation>
</comment>
<comment type="catalytic activity">
    <reaction evidence="6">
        <text>N-terminal L-methionyl-L-seryl-[protein] + acetyl-CoA = N-terminal N(alpha)-acetyl-L-methionyl-L-seryl-[protein] + CoA + H(+)</text>
        <dbReference type="Rhea" id="RHEA:50568"/>
        <dbReference type="Rhea" id="RHEA-COMP:12728"/>
        <dbReference type="Rhea" id="RHEA-COMP:12729"/>
        <dbReference type="ChEBI" id="CHEBI:15378"/>
        <dbReference type="ChEBI" id="CHEBI:57287"/>
        <dbReference type="ChEBI" id="CHEBI:57288"/>
        <dbReference type="ChEBI" id="CHEBI:133400"/>
        <dbReference type="ChEBI" id="CHEBI:133401"/>
        <dbReference type="EC" id="2.3.1.258"/>
    </reaction>
</comment>
<comment type="catalytic activity">
    <reaction evidence="12">
        <text>N-terminal L-methionyl-L-leucyl-[protein] + acetyl-CoA = N-terminal N(alpha)-acetyl-L-methionyl-L-leucyl-[protein] + CoA + H(+)</text>
        <dbReference type="Rhea" id="RHEA:50520"/>
        <dbReference type="Rhea" id="RHEA-COMP:12711"/>
        <dbReference type="Rhea" id="RHEA-COMP:12712"/>
        <dbReference type="ChEBI" id="CHEBI:15378"/>
        <dbReference type="ChEBI" id="CHEBI:57287"/>
        <dbReference type="ChEBI" id="CHEBI:57288"/>
        <dbReference type="ChEBI" id="CHEBI:133377"/>
        <dbReference type="ChEBI" id="CHEBI:133378"/>
        <dbReference type="EC" id="2.3.1.258"/>
    </reaction>
</comment>
<evidence type="ECO:0000256" key="6">
    <source>
        <dbReference type="ARBA" id="ARBA00048251"/>
    </source>
</evidence>
<dbReference type="InterPro" id="IPR016181">
    <property type="entry name" value="Acyl_CoA_acyltransferase"/>
</dbReference>
<evidence type="ECO:0000256" key="4">
    <source>
        <dbReference type="ARBA" id="ARBA00023315"/>
    </source>
</evidence>
<evidence type="ECO:0000256" key="8">
    <source>
        <dbReference type="ARBA" id="ARBA00048490"/>
    </source>
</evidence>
<dbReference type="EC" id="2.3.1.258" evidence="5"/>
<dbReference type="PROSITE" id="PS51186">
    <property type="entry name" value="GNAT"/>
    <property type="match status" value="1"/>
</dbReference>
<keyword evidence="4 15" id="KW-0012">Acyltransferase</keyword>
<dbReference type="InterPro" id="IPR051556">
    <property type="entry name" value="N-term/lysine_N-AcTrnsfr"/>
</dbReference>
<dbReference type="Proteomes" id="UP000278143">
    <property type="component" value="Unassembled WGS sequence"/>
</dbReference>
<evidence type="ECO:0000256" key="12">
    <source>
        <dbReference type="ARBA" id="ARBA00049103"/>
    </source>
</evidence>
<dbReference type="OrthoDB" id="47374at2759"/>
<organism evidence="15 16">
    <name type="scientific">Syncephalis pseudoplumigaleata</name>
    <dbReference type="NCBI Taxonomy" id="1712513"/>
    <lineage>
        <taxon>Eukaryota</taxon>
        <taxon>Fungi</taxon>
        <taxon>Fungi incertae sedis</taxon>
        <taxon>Zoopagomycota</taxon>
        <taxon>Zoopagomycotina</taxon>
        <taxon>Zoopagomycetes</taxon>
        <taxon>Zoopagales</taxon>
        <taxon>Piptocephalidaceae</taxon>
        <taxon>Syncephalis</taxon>
    </lineage>
</organism>
<evidence type="ECO:0000256" key="11">
    <source>
        <dbReference type="ARBA" id="ARBA00049002"/>
    </source>
</evidence>
<evidence type="ECO:0000256" key="13">
    <source>
        <dbReference type="ARBA" id="ARBA00049454"/>
    </source>
</evidence>
<evidence type="ECO:0000256" key="2">
    <source>
        <dbReference type="ARBA" id="ARBA00022490"/>
    </source>
</evidence>
<evidence type="ECO:0000256" key="5">
    <source>
        <dbReference type="ARBA" id="ARBA00039121"/>
    </source>
</evidence>
<dbReference type="InterPro" id="IPR000182">
    <property type="entry name" value="GNAT_dom"/>
</dbReference>
<dbReference type="PANTHER" id="PTHR42919">
    <property type="entry name" value="N-ALPHA-ACETYLTRANSFERASE"/>
    <property type="match status" value="1"/>
</dbReference>
<name>A0A4V1J183_9FUNG</name>
<comment type="catalytic activity">
    <reaction evidence="7">
        <text>N-terminal L-methionyl-L-tyrosyl-[protein] + acetyl-CoA = N-terminal N(alpha)-acetyl-L-methionyl-L-tyrosyl-[protein] + CoA + H(+)</text>
        <dbReference type="Rhea" id="RHEA:50532"/>
        <dbReference type="Rhea" id="RHEA-COMP:12717"/>
        <dbReference type="Rhea" id="RHEA-COMP:12718"/>
        <dbReference type="ChEBI" id="CHEBI:15378"/>
        <dbReference type="ChEBI" id="CHEBI:57287"/>
        <dbReference type="ChEBI" id="CHEBI:57288"/>
        <dbReference type="ChEBI" id="CHEBI:133384"/>
        <dbReference type="ChEBI" id="CHEBI:133385"/>
        <dbReference type="EC" id="2.3.1.258"/>
    </reaction>
</comment>
<dbReference type="GO" id="GO:0031415">
    <property type="term" value="C:NatA complex"/>
    <property type="evidence" value="ECO:0007669"/>
    <property type="project" value="TreeGrafter"/>
</dbReference>